<evidence type="ECO:0000313" key="3">
    <source>
        <dbReference type="Proteomes" id="UP000092125"/>
    </source>
</evidence>
<reference evidence="2 3" key="1">
    <citation type="submission" date="2016-05" db="EMBL/GenBank/DDBJ databases">
        <title>Draft Genome Sequences of Stenotrophomonas maltophilia Strains Sm32COP, Sm41DVV, Sm46PAILV, SmF3, SmF22, SmSOFb1 and SmCVFa1, Isolated from Different Manures, in France.</title>
        <authorList>
            <person name="Nazaret S."/>
            <person name="Bodilis J."/>
        </authorList>
    </citation>
    <scope>NUCLEOTIDE SEQUENCE [LARGE SCALE GENOMIC DNA]</scope>
    <source>
        <strain evidence="2 3">Sm41DVV</strain>
    </source>
</reference>
<dbReference type="AlphaFoldDB" id="A0AAP7L0H7"/>
<gene>
    <name evidence="2" type="ORF">A9K56_12560</name>
</gene>
<proteinExistence type="predicted"/>
<feature type="domain" description="DUF4123" evidence="1">
    <location>
        <begin position="6"/>
        <end position="129"/>
    </location>
</feature>
<dbReference type="RefSeq" id="WP_065182451.1">
    <property type="nucleotide sequence ID" value="NZ_LYVI01000007.1"/>
</dbReference>
<sequence length="167" mass="18913">MAWTAFALVDCAAAPEREGELRHYTQQDTLLHRSLFTGQPESDLVQASPWLIELPWGAIQRPVHHWLTCLGRQSSGVTILASATAFDPLFQHLQTKLDISLPDGSLALMRYYDPRAFLRYCDVLTPRQQLDLLGPVLEWQVTLNSQDWTLVRADLERPGACDADTQR</sequence>
<organism evidence="2 3">
    <name type="scientific">Stenotrophomonas maltophilia</name>
    <name type="common">Pseudomonas maltophilia</name>
    <name type="synonym">Xanthomonas maltophilia</name>
    <dbReference type="NCBI Taxonomy" id="40324"/>
    <lineage>
        <taxon>Bacteria</taxon>
        <taxon>Pseudomonadati</taxon>
        <taxon>Pseudomonadota</taxon>
        <taxon>Gammaproteobacteria</taxon>
        <taxon>Lysobacterales</taxon>
        <taxon>Lysobacteraceae</taxon>
        <taxon>Stenotrophomonas</taxon>
        <taxon>Stenotrophomonas maltophilia group</taxon>
    </lineage>
</organism>
<comment type="caution">
    <text evidence="2">The sequence shown here is derived from an EMBL/GenBank/DDBJ whole genome shotgun (WGS) entry which is preliminary data.</text>
</comment>
<evidence type="ECO:0000259" key="1">
    <source>
        <dbReference type="Pfam" id="PF13503"/>
    </source>
</evidence>
<name>A0AAP7L0H7_STEMA</name>
<accession>A0AAP7L0H7</accession>
<dbReference type="EMBL" id="LYVI01000007">
    <property type="protein sequence ID" value="OBU61093.1"/>
    <property type="molecule type" value="Genomic_DNA"/>
</dbReference>
<dbReference type="Proteomes" id="UP000092125">
    <property type="component" value="Unassembled WGS sequence"/>
</dbReference>
<protein>
    <recommendedName>
        <fullName evidence="1">DUF4123 domain-containing protein</fullName>
    </recommendedName>
</protein>
<evidence type="ECO:0000313" key="2">
    <source>
        <dbReference type="EMBL" id="OBU61093.1"/>
    </source>
</evidence>
<dbReference type="InterPro" id="IPR025391">
    <property type="entry name" value="DUF4123"/>
</dbReference>
<dbReference type="Pfam" id="PF13503">
    <property type="entry name" value="DUF4123"/>
    <property type="match status" value="1"/>
</dbReference>